<feature type="non-terminal residue" evidence="7">
    <location>
        <position position="1"/>
    </location>
</feature>
<dbReference type="SUPFAM" id="SSF52374">
    <property type="entry name" value="Nucleotidylyl transferase"/>
    <property type="match status" value="1"/>
</dbReference>
<evidence type="ECO:0000256" key="2">
    <source>
        <dbReference type="ARBA" id="ARBA00022741"/>
    </source>
</evidence>
<dbReference type="GO" id="GO:0006418">
    <property type="term" value="P:tRNA aminoacylation for protein translation"/>
    <property type="evidence" value="ECO:0007669"/>
    <property type="project" value="InterPro"/>
</dbReference>
<gene>
    <name evidence="7" type="ORF">S03H2_64120</name>
</gene>
<sequence length="220" mass="25922">LPNTQNYGKIVMRLAPYPSGALHIGNARMVILNSEYVKKYNGDLILFFDDTIGSPKSLRNTPKAKYVLPEAYDLIEDGLKWLEITYSKVYYKSNRLEIYYEYCEKLIQDDMAYVCFCTAADFKNKYKDRKQNCPHRNQTLSFNLKEWENMLKGKYHEMEVVVRLKTGMRHKDPAQRDQIIMRISEAEHPRVGTKYIVWPMLEFSWAIDDYLIGVTHILRG</sequence>
<evidence type="ECO:0000256" key="3">
    <source>
        <dbReference type="ARBA" id="ARBA00022840"/>
    </source>
</evidence>
<dbReference type="InterPro" id="IPR014729">
    <property type="entry name" value="Rossmann-like_a/b/a_fold"/>
</dbReference>
<keyword evidence="5" id="KW-0030">Aminoacyl-tRNA synthetase</keyword>
<keyword evidence="2" id="KW-0547">Nucleotide-binding</keyword>
<evidence type="ECO:0000259" key="6">
    <source>
        <dbReference type="Pfam" id="PF00749"/>
    </source>
</evidence>
<organism evidence="7">
    <name type="scientific">marine sediment metagenome</name>
    <dbReference type="NCBI Taxonomy" id="412755"/>
    <lineage>
        <taxon>unclassified sequences</taxon>
        <taxon>metagenomes</taxon>
        <taxon>ecological metagenomes</taxon>
    </lineage>
</organism>
<name>X1I5A8_9ZZZZ</name>
<reference evidence="7" key="1">
    <citation type="journal article" date="2014" name="Front. Microbiol.">
        <title>High frequency of phylogenetically diverse reductive dehalogenase-homologous genes in deep subseafloor sedimentary metagenomes.</title>
        <authorList>
            <person name="Kawai M."/>
            <person name="Futagami T."/>
            <person name="Toyoda A."/>
            <person name="Takaki Y."/>
            <person name="Nishi S."/>
            <person name="Hori S."/>
            <person name="Arai W."/>
            <person name="Tsubouchi T."/>
            <person name="Morono Y."/>
            <person name="Uchiyama I."/>
            <person name="Ito T."/>
            <person name="Fujiyama A."/>
            <person name="Inagaki F."/>
            <person name="Takami H."/>
        </authorList>
    </citation>
    <scope>NUCLEOTIDE SEQUENCE</scope>
    <source>
        <strain evidence="7">Expedition CK06-06</strain>
    </source>
</reference>
<dbReference type="Pfam" id="PF00749">
    <property type="entry name" value="tRNA-synt_1c"/>
    <property type="match status" value="1"/>
</dbReference>
<feature type="domain" description="Glutamyl/glutaminyl-tRNA synthetase class Ib catalytic" evidence="6">
    <location>
        <begin position="9"/>
        <end position="220"/>
    </location>
</feature>
<accession>X1I5A8</accession>
<evidence type="ECO:0000313" key="7">
    <source>
        <dbReference type="EMBL" id="GAH76902.1"/>
    </source>
</evidence>
<keyword evidence="1" id="KW-0436">Ligase</keyword>
<dbReference type="PRINTS" id="PR00987">
    <property type="entry name" value="TRNASYNTHGLU"/>
</dbReference>
<feature type="non-terminal residue" evidence="7">
    <location>
        <position position="220"/>
    </location>
</feature>
<dbReference type="PANTHER" id="PTHR43097">
    <property type="entry name" value="GLUTAMINE-TRNA LIGASE"/>
    <property type="match status" value="1"/>
</dbReference>
<dbReference type="Gene3D" id="3.40.50.620">
    <property type="entry name" value="HUPs"/>
    <property type="match status" value="1"/>
</dbReference>
<dbReference type="PROSITE" id="PS00178">
    <property type="entry name" value="AA_TRNA_LIGASE_I"/>
    <property type="match status" value="1"/>
</dbReference>
<evidence type="ECO:0000256" key="1">
    <source>
        <dbReference type="ARBA" id="ARBA00022598"/>
    </source>
</evidence>
<evidence type="ECO:0000256" key="4">
    <source>
        <dbReference type="ARBA" id="ARBA00022917"/>
    </source>
</evidence>
<protein>
    <recommendedName>
        <fullName evidence="6">Glutamyl/glutaminyl-tRNA synthetase class Ib catalytic domain-containing protein</fullName>
    </recommendedName>
</protein>
<dbReference type="AlphaFoldDB" id="X1I5A8"/>
<dbReference type="GO" id="GO:0005829">
    <property type="term" value="C:cytosol"/>
    <property type="evidence" value="ECO:0007669"/>
    <property type="project" value="TreeGrafter"/>
</dbReference>
<evidence type="ECO:0000256" key="5">
    <source>
        <dbReference type="ARBA" id="ARBA00023146"/>
    </source>
</evidence>
<dbReference type="InterPro" id="IPR020058">
    <property type="entry name" value="Glu/Gln-tRNA-synth_Ib_cat-dom"/>
</dbReference>
<dbReference type="EMBL" id="BARU01041613">
    <property type="protein sequence ID" value="GAH76902.1"/>
    <property type="molecule type" value="Genomic_DNA"/>
</dbReference>
<dbReference type="InterPro" id="IPR050132">
    <property type="entry name" value="Gln/Glu-tRNA_Ligase"/>
</dbReference>
<comment type="caution">
    <text evidence="7">The sequence shown here is derived from an EMBL/GenBank/DDBJ whole genome shotgun (WGS) entry which is preliminary data.</text>
</comment>
<dbReference type="InterPro" id="IPR000924">
    <property type="entry name" value="Glu/Gln-tRNA-synth"/>
</dbReference>
<dbReference type="GO" id="GO:0004812">
    <property type="term" value="F:aminoacyl-tRNA ligase activity"/>
    <property type="evidence" value="ECO:0007669"/>
    <property type="project" value="UniProtKB-KW"/>
</dbReference>
<dbReference type="GO" id="GO:0043604">
    <property type="term" value="P:amide biosynthetic process"/>
    <property type="evidence" value="ECO:0007669"/>
    <property type="project" value="TreeGrafter"/>
</dbReference>
<keyword evidence="4" id="KW-0648">Protein biosynthesis</keyword>
<dbReference type="InterPro" id="IPR001412">
    <property type="entry name" value="aa-tRNA-synth_I_CS"/>
</dbReference>
<proteinExistence type="predicted"/>
<keyword evidence="3" id="KW-0067">ATP-binding</keyword>
<dbReference type="GO" id="GO:0005524">
    <property type="term" value="F:ATP binding"/>
    <property type="evidence" value="ECO:0007669"/>
    <property type="project" value="UniProtKB-KW"/>
</dbReference>
<dbReference type="PANTHER" id="PTHR43097:SF5">
    <property type="entry name" value="GLUTAMATE--TRNA LIGASE"/>
    <property type="match status" value="1"/>
</dbReference>